<evidence type="ECO:0000256" key="1">
    <source>
        <dbReference type="ARBA" id="ARBA00004123"/>
    </source>
</evidence>
<dbReference type="eggNOG" id="KOG1433">
    <property type="taxonomic scope" value="Eukaryota"/>
</dbReference>
<keyword evidence="3" id="KW-0547">Nucleotide-binding</keyword>
<evidence type="ECO:0000256" key="6">
    <source>
        <dbReference type="ARBA" id="ARBA00023125"/>
    </source>
</evidence>
<dbReference type="InterPro" id="IPR027417">
    <property type="entry name" value="P-loop_NTPase"/>
</dbReference>
<evidence type="ECO:0000313" key="12">
    <source>
        <dbReference type="Proteomes" id="UP000013827"/>
    </source>
</evidence>
<dbReference type="InterPro" id="IPR020588">
    <property type="entry name" value="RecA_ATP-bd"/>
</dbReference>
<dbReference type="PIRSF" id="PIRSF005856">
    <property type="entry name" value="Rad51"/>
    <property type="match status" value="1"/>
</dbReference>
<sequence length="325" mass="34356">MIAVRPAAPDNVLHGPKQLSQEALLAVQRSGITSARRLLCMSELELVEALDLYVSDVRAVVAAAAAVCAPPPSTAQQLMREAPLPTGLAALDGHLGGGLRPGSVTEIVGASAVGKTELCLAVAAEALVTGHARGAGVVYVDTECGFKATRLLQLVVRSLQRRGVQADPHELLYRVTVLAADEWEGYEQCLSRIRALFQDDTRLATGLLVVDSIAAPARAHFERARLSERQRLLSSHAALFKSLAEEEGLVVLVTNQDEMSACLGTSWAHCVNVRLVLHSAEQPPAAVGATLAPPRRQLRVAKANFCSAASFDLDATLEGLVQAAG</sequence>
<dbReference type="GO" id="GO:0033063">
    <property type="term" value="C:Rad51B-Rad51C-Rad51D-XRCC2 complex"/>
    <property type="evidence" value="ECO:0007669"/>
    <property type="project" value="InterPro"/>
</dbReference>
<comment type="similarity">
    <text evidence="2">Belongs to the RecA family. RAD51 subfamily.</text>
</comment>
<dbReference type="GO" id="GO:0000400">
    <property type="term" value="F:four-way junction DNA binding"/>
    <property type="evidence" value="ECO:0007669"/>
    <property type="project" value="TreeGrafter"/>
</dbReference>
<dbReference type="GO" id="GO:0000724">
    <property type="term" value="P:double-strand break repair via homologous recombination"/>
    <property type="evidence" value="ECO:0007669"/>
    <property type="project" value="InterPro"/>
</dbReference>
<dbReference type="Gene3D" id="3.40.50.300">
    <property type="entry name" value="P-loop containing nucleotide triphosphate hydrolases"/>
    <property type="match status" value="1"/>
</dbReference>
<dbReference type="HOGENOM" id="CLU_013059_0_0_1"/>
<dbReference type="GeneID" id="17257529"/>
<keyword evidence="12" id="KW-1185">Reference proteome</keyword>
<dbReference type="KEGG" id="ehx:EMIHUDRAFT_104759"/>
<reference evidence="11" key="2">
    <citation type="submission" date="2024-10" db="UniProtKB">
        <authorList>
            <consortium name="EnsemblProtists"/>
        </authorList>
    </citation>
    <scope>IDENTIFICATION</scope>
</reference>
<dbReference type="PaxDb" id="2903-EOD11333"/>
<dbReference type="InterPro" id="IPR016467">
    <property type="entry name" value="DNA_recomb/repair_RecA-like"/>
</dbReference>
<dbReference type="PANTHER" id="PTHR46456">
    <property type="entry name" value="DNA REPAIR PROTEIN RAD51 HOMOLOG 2"/>
    <property type="match status" value="1"/>
</dbReference>
<dbReference type="GO" id="GO:0140664">
    <property type="term" value="F:ATP-dependent DNA damage sensor activity"/>
    <property type="evidence" value="ECO:0007669"/>
    <property type="project" value="InterPro"/>
</dbReference>
<dbReference type="InterPro" id="IPR030548">
    <property type="entry name" value="RAD51B"/>
</dbReference>
<dbReference type="SUPFAM" id="SSF52540">
    <property type="entry name" value="P-loop containing nucleoside triphosphate hydrolases"/>
    <property type="match status" value="1"/>
</dbReference>
<dbReference type="InterPro" id="IPR003593">
    <property type="entry name" value="AAA+_ATPase"/>
</dbReference>
<evidence type="ECO:0000256" key="3">
    <source>
        <dbReference type="ARBA" id="ARBA00022741"/>
    </source>
</evidence>
<dbReference type="RefSeq" id="XP_005763762.1">
    <property type="nucleotide sequence ID" value="XM_005763705.1"/>
</dbReference>
<evidence type="ECO:0000256" key="5">
    <source>
        <dbReference type="ARBA" id="ARBA00022840"/>
    </source>
</evidence>
<evidence type="ECO:0000259" key="10">
    <source>
        <dbReference type="PROSITE" id="PS50162"/>
    </source>
</evidence>
<evidence type="ECO:0000256" key="2">
    <source>
        <dbReference type="ARBA" id="ARBA00007095"/>
    </source>
</evidence>
<feature type="domain" description="RecA family profile 1" evidence="10">
    <location>
        <begin position="80"/>
        <end position="257"/>
    </location>
</feature>
<dbReference type="PANTHER" id="PTHR46456:SF1">
    <property type="entry name" value="DNA REPAIR PROTEIN RAD51 HOMOLOG 2"/>
    <property type="match status" value="1"/>
</dbReference>
<name>A0A0D3IJ98_EMIH1</name>
<keyword evidence="6" id="KW-0238">DNA-binding</keyword>
<dbReference type="GO" id="GO:0005524">
    <property type="term" value="F:ATP binding"/>
    <property type="evidence" value="ECO:0007669"/>
    <property type="project" value="UniProtKB-KW"/>
</dbReference>
<dbReference type="InterPro" id="IPR013632">
    <property type="entry name" value="Rad51_C"/>
</dbReference>
<dbReference type="AlphaFoldDB" id="A0A0D3IJ98"/>
<dbReference type="OMA" id="IHCQGHN"/>
<protein>
    <recommendedName>
        <fullName evidence="10">RecA family profile 1 domain-containing protein</fullName>
    </recommendedName>
</protein>
<dbReference type="Pfam" id="PF08423">
    <property type="entry name" value="Rad51"/>
    <property type="match status" value="1"/>
</dbReference>
<keyword evidence="4" id="KW-0227">DNA damage</keyword>
<reference evidence="12" key="1">
    <citation type="journal article" date="2013" name="Nature">
        <title>Pan genome of the phytoplankton Emiliania underpins its global distribution.</title>
        <authorList>
            <person name="Read B.A."/>
            <person name="Kegel J."/>
            <person name="Klute M.J."/>
            <person name="Kuo A."/>
            <person name="Lefebvre S.C."/>
            <person name="Maumus F."/>
            <person name="Mayer C."/>
            <person name="Miller J."/>
            <person name="Monier A."/>
            <person name="Salamov A."/>
            <person name="Young J."/>
            <person name="Aguilar M."/>
            <person name="Claverie J.M."/>
            <person name="Frickenhaus S."/>
            <person name="Gonzalez K."/>
            <person name="Herman E.K."/>
            <person name="Lin Y.C."/>
            <person name="Napier J."/>
            <person name="Ogata H."/>
            <person name="Sarno A.F."/>
            <person name="Shmutz J."/>
            <person name="Schroeder D."/>
            <person name="de Vargas C."/>
            <person name="Verret F."/>
            <person name="von Dassow P."/>
            <person name="Valentin K."/>
            <person name="Van de Peer Y."/>
            <person name="Wheeler G."/>
            <person name="Dacks J.B."/>
            <person name="Delwiche C.F."/>
            <person name="Dyhrman S.T."/>
            <person name="Glockner G."/>
            <person name="John U."/>
            <person name="Richards T."/>
            <person name="Worden A.Z."/>
            <person name="Zhang X."/>
            <person name="Grigoriev I.V."/>
            <person name="Allen A.E."/>
            <person name="Bidle K."/>
            <person name="Borodovsky M."/>
            <person name="Bowler C."/>
            <person name="Brownlee C."/>
            <person name="Cock J.M."/>
            <person name="Elias M."/>
            <person name="Gladyshev V.N."/>
            <person name="Groth M."/>
            <person name="Guda C."/>
            <person name="Hadaegh A."/>
            <person name="Iglesias-Rodriguez M.D."/>
            <person name="Jenkins J."/>
            <person name="Jones B.M."/>
            <person name="Lawson T."/>
            <person name="Leese F."/>
            <person name="Lindquist E."/>
            <person name="Lobanov A."/>
            <person name="Lomsadze A."/>
            <person name="Malik S.B."/>
            <person name="Marsh M.E."/>
            <person name="Mackinder L."/>
            <person name="Mock T."/>
            <person name="Mueller-Roeber B."/>
            <person name="Pagarete A."/>
            <person name="Parker M."/>
            <person name="Probert I."/>
            <person name="Quesneville H."/>
            <person name="Raines C."/>
            <person name="Rensing S.A."/>
            <person name="Riano-Pachon D.M."/>
            <person name="Richier S."/>
            <person name="Rokitta S."/>
            <person name="Shiraiwa Y."/>
            <person name="Soanes D.M."/>
            <person name="van der Giezen M."/>
            <person name="Wahlund T.M."/>
            <person name="Williams B."/>
            <person name="Wilson W."/>
            <person name="Wolfe G."/>
            <person name="Wurch L.L."/>
        </authorList>
    </citation>
    <scope>NUCLEOTIDE SEQUENCE</scope>
</reference>
<dbReference type="STRING" id="2903.R1BMX0"/>
<proteinExistence type="inferred from homology"/>
<evidence type="ECO:0000256" key="9">
    <source>
        <dbReference type="ARBA" id="ARBA00023242"/>
    </source>
</evidence>
<dbReference type="PROSITE" id="PS50162">
    <property type="entry name" value="RECA_2"/>
    <property type="match status" value="1"/>
</dbReference>
<organism evidence="11 12">
    <name type="scientific">Emiliania huxleyi (strain CCMP1516)</name>
    <dbReference type="NCBI Taxonomy" id="280463"/>
    <lineage>
        <taxon>Eukaryota</taxon>
        <taxon>Haptista</taxon>
        <taxon>Haptophyta</taxon>
        <taxon>Prymnesiophyceae</taxon>
        <taxon>Isochrysidales</taxon>
        <taxon>Noelaerhabdaceae</taxon>
        <taxon>Emiliania</taxon>
    </lineage>
</organism>
<dbReference type="Pfam" id="PF26169">
    <property type="entry name" value="HHH_XRCC3_RpoA"/>
    <property type="match status" value="1"/>
</dbReference>
<keyword evidence="7" id="KW-0233">DNA recombination</keyword>
<evidence type="ECO:0000256" key="7">
    <source>
        <dbReference type="ARBA" id="ARBA00023172"/>
    </source>
</evidence>
<keyword evidence="9" id="KW-0539">Nucleus</keyword>
<dbReference type="GO" id="GO:0003697">
    <property type="term" value="F:single-stranded DNA binding"/>
    <property type="evidence" value="ECO:0007669"/>
    <property type="project" value="TreeGrafter"/>
</dbReference>
<evidence type="ECO:0000256" key="4">
    <source>
        <dbReference type="ARBA" id="ARBA00022763"/>
    </source>
</evidence>
<dbReference type="GO" id="GO:0003690">
    <property type="term" value="F:double-stranded DNA binding"/>
    <property type="evidence" value="ECO:0007669"/>
    <property type="project" value="TreeGrafter"/>
</dbReference>
<dbReference type="Proteomes" id="UP000013827">
    <property type="component" value="Unassembled WGS sequence"/>
</dbReference>
<keyword evidence="8" id="KW-0234">DNA repair</keyword>
<evidence type="ECO:0000313" key="11">
    <source>
        <dbReference type="EnsemblProtists" id="EOD11333"/>
    </source>
</evidence>
<comment type="subcellular location">
    <subcellularLocation>
        <location evidence="1">Nucleus</location>
    </subcellularLocation>
</comment>
<dbReference type="SMART" id="SM00382">
    <property type="entry name" value="AAA"/>
    <property type="match status" value="1"/>
</dbReference>
<accession>A0A0D3IJ98</accession>
<keyword evidence="5" id="KW-0067">ATP-binding</keyword>
<evidence type="ECO:0000256" key="8">
    <source>
        <dbReference type="ARBA" id="ARBA00023204"/>
    </source>
</evidence>
<dbReference type="InterPro" id="IPR058766">
    <property type="entry name" value="HHH_XRCC3_RAD51B"/>
</dbReference>
<dbReference type="EnsemblProtists" id="EOD11333">
    <property type="protein sequence ID" value="EOD11333"/>
    <property type="gene ID" value="EMIHUDRAFT_104759"/>
</dbReference>
<dbReference type="GO" id="GO:0005657">
    <property type="term" value="C:replication fork"/>
    <property type="evidence" value="ECO:0007669"/>
    <property type="project" value="TreeGrafter"/>
</dbReference>